<evidence type="ECO:0000313" key="1">
    <source>
        <dbReference type="EMBL" id="KAH6932998.1"/>
    </source>
</evidence>
<organism evidence="1 2">
    <name type="scientific">Hyalomma asiaticum</name>
    <name type="common">Tick</name>
    <dbReference type="NCBI Taxonomy" id="266040"/>
    <lineage>
        <taxon>Eukaryota</taxon>
        <taxon>Metazoa</taxon>
        <taxon>Ecdysozoa</taxon>
        <taxon>Arthropoda</taxon>
        <taxon>Chelicerata</taxon>
        <taxon>Arachnida</taxon>
        <taxon>Acari</taxon>
        <taxon>Parasitiformes</taxon>
        <taxon>Ixodida</taxon>
        <taxon>Ixodoidea</taxon>
        <taxon>Ixodidae</taxon>
        <taxon>Hyalomminae</taxon>
        <taxon>Hyalomma</taxon>
    </lineage>
</organism>
<keyword evidence="2" id="KW-1185">Reference proteome</keyword>
<comment type="caution">
    <text evidence="1">The sequence shown here is derived from an EMBL/GenBank/DDBJ whole genome shotgun (WGS) entry which is preliminary data.</text>
</comment>
<accession>A0ACB7SDQ6</accession>
<evidence type="ECO:0000313" key="2">
    <source>
        <dbReference type="Proteomes" id="UP000821845"/>
    </source>
</evidence>
<reference evidence="1" key="1">
    <citation type="submission" date="2020-05" db="EMBL/GenBank/DDBJ databases">
        <title>Large-scale comparative analyses of tick genomes elucidate their genetic diversity and vector capacities.</title>
        <authorList>
            <person name="Jia N."/>
            <person name="Wang J."/>
            <person name="Shi W."/>
            <person name="Du L."/>
            <person name="Sun Y."/>
            <person name="Zhan W."/>
            <person name="Jiang J."/>
            <person name="Wang Q."/>
            <person name="Zhang B."/>
            <person name="Ji P."/>
            <person name="Sakyi L.B."/>
            <person name="Cui X."/>
            <person name="Yuan T."/>
            <person name="Jiang B."/>
            <person name="Yang W."/>
            <person name="Lam T.T.-Y."/>
            <person name="Chang Q."/>
            <person name="Ding S."/>
            <person name="Wang X."/>
            <person name="Zhu J."/>
            <person name="Ruan X."/>
            <person name="Zhao L."/>
            <person name="Wei J."/>
            <person name="Que T."/>
            <person name="Du C."/>
            <person name="Cheng J."/>
            <person name="Dai P."/>
            <person name="Han X."/>
            <person name="Huang E."/>
            <person name="Gao Y."/>
            <person name="Liu J."/>
            <person name="Shao H."/>
            <person name="Ye R."/>
            <person name="Li L."/>
            <person name="Wei W."/>
            <person name="Wang X."/>
            <person name="Wang C."/>
            <person name="Yang T."/>
            <person name="Huo Q."/>
            <person name="Li W."/>
            <person name="Guo W."/>
            <person name="Chen H."/>
            <person name="Zhou L."/>
            <person name="Ni X."/>
            <person name="Tian J."/>
            <person name="Zhou Y."/>
            <person name="Sheng Y."/>
            <person name="Liu T."/>
            <person name="Pan Y."/>
            <person name="Xia L."/>
            <person name="Li J."/>
            <person name="Zhao F."/>
            <person name="Cao W."/>
        </authorList>
    </citation>
    <scope>NUCLEOTIDE SEQUENCE</scope>
    <source>
        <strain evidence="1">Hyas-2018</strain>
    </source>
</reference>
<name>A0ACB7SDQ6_HYAAI</name>
<dbReference type="Proteomes" id="UP000821845">
    <property type="component" value="Chromosome 4"/>
</dbReference>
<gene>
    <name evidence="1" type="ORF">HPB50_011427</name>
</gene>
<dbReference type="EMBL" id="CM023484">
    <property type="protein sequence ID" value="KAH6932998.1"/>
    <property type="molecule type" value="Genomic_DNA"/>
</dbReference>
<sequence length="101" mass="10726">MSSSFASDVDSGTRRASGKSRGPTEGAVVVPKQWWECLRGTGVLQLIPPKAMRASLAARKSFAAVTSSNEGFTEMLGTDRIGPLVAVQVPTMDTGRCRHGF</sequence>
<protein>
    <submittedName>
        <fullName evidence="1">Uncharacterized protein</fullName>
    </submittedName>
</protein>
<proteinExistence type="predicted"/>